<feature type="compositionally biased region" description="Basic and acidic residues" evidence="8">
    <location>
        <begin position="84"/>
        <end position="94"/>
    </location>
</feature>
<protein>
    <recommendedName>
        <fullName evidence="9">Inner centromere protein ARK-binding domain-containing protein</fullName>
    </recommendedName>
</protein>
<evidence type="ECO:0000256" key="2">
    <source>
        <dbReference type="ARBA" id="ARBA00004186"/>
    </source>
</evidence>
<keyword evidence="7" id="KW-0539">Nucleus</keyword>
<feature type="region of interest" description="Disordered" evidence="8">
    <location>
        <begin position="289"/>
        <end position="569"/>
    </location>
</feature>
<keyword evidence="4" id="KW-0963">Cytoplasm</keyword>
<evidence type="ECO:0000256" key="1">
    <source>
        <dbReference type="ARBA" id="ARBA00004123"/>
    </source>
</evidence>
<sequence length="770" mass="85942">MAASRARIAGKDWILEERKCAHDLTLQEYAELDFPAMNHLEWLNCHISQLFASSEFKVLRAFKTPGKLRCPKTPAFKPASARKTPHEEPAKEPEGDTTPTPTPQAVVQLYTDSDISSPSTHATPEQPLRKGSFSYAQLPARDSIKPSISARTTDFIDFKPVAHILPSSPAQPARQQSLGLDSDDEVLVDAESVDLRAPELIAHEERMKEYESSSPPPATEPVIPELEEPEIPEPETETESIEQLDQPENIIEDIDDASIEAQSPEESATQITLLETIKEAPEDIIDDADNASIEGQAPAESVSQTTSEETIKGVPLPASRPSQVRPPTTRRLAAPKTFGRPVRPTNIAKPQPVPIKIKPLTQPKPINPAPVAAHNTTKPQAPQEKPIVFSIAEKKKRLDEEAAAKDARVKQQQKERRDNKLEELKRNKQQEEAAKDEQARRKSAEKRKAHFDDMDYRRKRSDSLEKRQEREEAETAAKKQAFREIQQKRHFKPATMPVAKPTIKPAIKAAAPSGTKSQNPPPRPPARLEHHESSRPASRLDLHNDDMDMPDKETDLPAYPSNLSKPPVRASIKKPSIFTRTSQSIQQQFPQPPSRVAPQMQQYATQRIPFATDMAQPQRNQENMRLQAQYGPSINTAFAPMRNMHTIQAINGTSPTDITLPEIHTDSTDASGGNVSLPSWATPGHVFNTLSQQEIVNPDVIFPRIPTISMDDVFAENPDRLRRLRMRTSSANWVRTGDALTQVEVIDDRIGRQAIRNAGGWIFAPYGNQR</sequence>
<evidence type="ECO:0000313" key="10">
    <source>
        <dbReference type="EMBL" id="KAK5102131.1"/>
    </source>
</evidence>
<evidence type="ECO:0000256" key="8">
    <source>
        <dbReference type="SAM" id="MobiDB-lite"/>
    </source>
</evidence>
<evidence type="ECO:0000256" key="5">
    <source>
        <dbReference type="ARBA" id="ARBA00022829"/>
    </source>
</evidence>
<dbReference type="PANTHER" id="PTHR13142">
    <property type="entry name" value="INNER CENTROMERE PROTEIN"/>
    <property type="match status" value="1"/>
</dbReference>
<feature type="domain" description="Inner centromere protein ARK-binding" evidence="9">
    <location>
        <begin position="662"/>
        <end position="714"/>
    </location>
</feature>
<comment type="subcellular location">
    <subcellularLocation>
        <location evidence="2">Cytoplasm</location>
        <location evidence="2">Cytoskeleton</location>
        <location evidence="2">Spindle</location>
    </subcellularLocation>
    <subcellularLocation>
        <location evidence="1">Nucleus</location>
    </subcellularLocation>
</comment>
<name>A0ABR0KNL0_9EURO</name>
<evidence type="ECO:0000256" key="4">
    <source>
        <dbReference type="ARBA" id="ARBA00022490"/>
    </source>
</evidence>
<feature type="compositionally biased region" description="Acidic residues" evidence="8">
    <location>
        <begin position="225"/>
        <end position="242"/>
    </location>
</feature>
<evidence type="ECO:0000256" key="6">
    <source>
        <dbReference type="ARBA" id="ARBA00023212"/>
    </source>
</evidence>
<dbReference type="PANTHER" id="PTHR13142:SF1">
    <property type="entry name" value="INNER CENTROMERE PROTEIN"/>
    <property type="match status" value="1"/>
</dbReference>
<accession>A0ABR0KNL0</accession>
<feature type="compositionally biased region" description="Low complexity" evidence="8">
    <location>
        <begin position="499"/>
        <end position="512"/>
    </location>
</feature>
<feature type="region of interest" description="Disordered" evidence="8">
    <location>
        <begin position="198"/>
        <end position="246"/>
    </location>
</feature>
<evidence type="ECO:0000313" key="11">
    <source>
        <dbReference type="Proteomes" id="UP001345013"/>
    </source>
</evidence>
<comment type="similarity">
    <text evidence="3">Belongs to the INCENP family.</text>
</comment>
<organism evidence="10 11">
    <name type="scientific">Lithohypha guttulata</name>
    <dbReference type="NCBI Taxonomy" id="1690604"/>
    <lineage>
        <taxon>Eukaryota</taxon>
        <taxon>Fungi</taxon>
        <taxon>Dikarya</taxon>
        <taxon>Ascomycota</taxon>
        <taxon>Pezizomycotina</taxon>
        <taxon>Eurotiomycetes</taxon>
        <taxon>Chaetothyriomycetidae</taxon>
        <taxon>Chaetothyriales</taxon>
        <taxon>Trichomeriaceae</taxon>
        <taxon>Lithohypha</taxon>
    </lineage>
</organism>
<dbReference type="InterPro" id="IPR005635">
    <property type="entry name" value="Inner_centromere_prot_ARK-bd"/>
</dbReference>
<evidence type="ECO:0000256" key="7">
    <source>
        <dbReference type="ARBA" id="ARBA00023242"/>
    </source>
</evidence>
<feature type="compositionally biased region" description="Basic and acidic residues" evidence="8">
    <location>
        <begin position="526"/>
        <end position="555"/>
    </location>
</feature>
<proteinExistence type="inferred from homology"/>
<comment type="caution">
    <text evidence="10">The sequence shown here is derived from an EMBL/GenBank/DDBJ whole genome shotgun (WGS) entry which is preliminary data.</text>
</comment>
<dbReference type="Proteomes" id="UP001345013">
    <property type="component" value="Unassembled WGS sequence"/>
</dbReference>
<keyword evidence="11" id="KW-1185">Reference proteome</keyword>
<evidence type="ECO:0000256" key="3">
    <source>
        <dbReference type="ARBA" id="ARBA00010042"/>
    </source>
</evidence>
<evidence type="ECO:0000259" key="9">
    <source>
        <dbReference type="Pfam" id="PF03941"/>
    </source>
</evidence>
<keyword evidence="5" id="KW-0159">Chromosome partition</keyword>
<keyword evidence="6" id="KW-0206">Cytoskeleton</keyword>
<feature type="compositionally biased region" description="Basic and acidic residues" evidence="8">
    <location>
        <begin position="450"/>
        <end position="487"/>
    </location>
</feature>
<feature type="compositionally biased region" description="Basic and acidic residues" evidence="8">
    <location>
        <begin position="198"/>
        <end position="211"/>
    </location>
</feature>
<gene>
    <name evidence="10" type="ORF">LTR24_000362</name>
</gene>
<dbReference type="Pfam" id="PF03941">
    <property type="entry name" value="INCENP_ARK-bind"/>
    <property type="match status" value="1"/>
</dbReference>
<feature type="region of interest" description="Disordered" evidence="8">
    <location>
        <begin position="70"/>
        <end position="104"/>
    </location>
</feature>
<dbReference type="EMBL" id="JAVRRG010000003">
    <property type="protein sequence ID" value="KAK5102131.1"/>
    <property type="molecule type" value="Genomic_DNA"/>
</dbReference>
<reference evidence="10 11" key="1">
    <citation type="submission" date="2023-08" db="EMBL/GenBank/DDBJ databases">
        <title>Black Yeasts Isolated from many extreme environments.</title>
        <authorList>
            <person name="Coleine C."/>
            <person name="Stajich J.E."/>
            <person name="Selbmann L."/>
        </authorList>
    </citation>
    <scope>NUCLEOTIDE SEQUENCE [LARGE SCALE GENOMIC DNA]</scope>
    <source>
        <strain evidence="10 11">CCFEE 5885</strain>
    </source>
</reference>
<feature type="compositionally biased region" description="Basic and acidic residues" evidence="8">
    <location>
        <begin position="392"/>
        <end position="442"/>
    </location>
</feature>